<dbReference type="PANTHER" id="PTHR11552:SF188">
    <property type="entry name" value="NEITHER INACTIVATION NOR AFTERPOTENTIAL PROTEIN G"/>
    <property type="match status" value="1"/>
</dbReference>
<comment type="cofactor">
    <cofactor evidence="2">
        <name>FAD</name>
        <dbReference type="ChEBI" id="CHEBI:57692"/>
    </cofactor>
</comment>
<proteinExistence type="inferred from homology"/>
<dbReference type="Gene3D" id="3.50.50.60">
    <property type="entry name" value="FAD/NAD(P)-binding domain"/>
    <property type="match status" value="1"/>
</dbReference>
<dbReference type="PANTHER" id="PTHR11552">
    <property type="entry name" value="GLUCOSE-METHANOL-CHOLINE GMC OXIDOREDUCTASE"/>
    <property type="match status" value="1"/>
</dbReference>
<dbReference type="Proteomes" id="UP000494165">
    <property type="component" value="Unassembled WGS sequence"/>
</dbReference>
<dbReference type="GO" id="GO:0050660">
    <property type="term" value="F:flavin adenine dinucleotide binding"/>
    <property type="evidence" value="ECO:0007669"/>
    <property type="project" value="InterPro"/>
</dbReference>
<dbReference type="InterPro" id="IPR036188">
    <property type="entry name" value="FAD/NAD-bd_sf"/>
</dbReference>
<dbReference type="SUPFAM" id="SSF51905">
    <property type="entry name" value="FAD/NAD(P)-binding domain"/>
    <property type="match status" value="1"/>
</dbReference>
<dbReference type="PROSITE" id="PS00624">
    <property type="entry name" value="GMC_OXRED_2"/>
    <property type="match status" value="1"/>
</dbReference>
<evidence type="ECO:0000313" key="6">
    <source>
        <dbReference type="Proteomes" id="UP000494165"/>
    </source>
</evidence>
<keyword evidence="3" id="KW-0812">Transmembrane</keyword>
<dbReference type="Gene3D" id="3.30.560.10">
    <property type="entry name" value="Glucose Oxidase, domain 3"/>
    <property type="match status" value="1"/>
</dbReference>
<evidence type="ECO:0000256" key="2">
    <source>
        <dbReference type="PIRSR" id="PIRSR000137-2"/>
    </source>
</evidence>
<dbReference type="InterPro" id="IPR007867">
    <property type="entry name" value="GMC_OxRtase_C"/>
</dbReference>
<comment type="similarity">
    <text evidence="1">Belongs to the GMC oxidoreductase family.</text>
</comment>
<dbReference type="SUPFAM" id="SSF54373">
    <property type="entry name" value="FAD-linked reductases, C-terminal domain"/>
    <property type="match status" value="1"/>
</dbReference>
<dbReference type="Pfam" id="PF05199">
    <property type="entry name" value="GMC_oxred_C"/>
    <property type="match status" value="1"/>
</dbReference>
<name>A0A8S1CPZ8_9INSE</name>
<sequence length="631" mass="69027">MGRPWFTALARAFSSAMTVLGAGCVLGLSLLTWNTWFAARPGIVLKPETHYDFIIVGAGTAGCVLAARLSEDPARSVLLLESGPEFGWLASVPLAAPLLQNTVSDWAFRTESQHASQLGLKNHSSAWPRGRGLGGSGQLNYMVHFPGVPSDFDRWEKEGAHGWSYETIRPIMERLTCERPHDLVPRNSSPRASYRILMTGDRLCLPQRTKKCVPKIRLAGGEPTSETLTSAFVDAGKELGGDSSKDQEWAEKGFRRSRSSIWKGRRWSTLESHLRPALGRDNLHVMLNTHVGRVVFSADLGPGTRRAEGVFLTSGAIVLARHEVIICAGAVGSPQLLLLSGLGPKQYLKQFEWIPFVADLPVGHNLHDHLNMPLYVSFSKPNLSLTLSKLRSIRQLGRYLFYKEGLLASTAVSAAAIWPSNMGILLFAMGTPEESVLGNIANYMPETFHGLFPLAKNSSQEGAVLLSSCLQPHSRGTVTLQDSNPLSVPLIDPRYLSDPKDVKCMAQAFKLAARVTKTRAFKRLGAKMHLPEFKHCGKPNLKDDAYLACAIRTSAITGYHPAGTCRMGSGRQSVLTPELLVRGVTGLRVVDSSVFPTPVSGTPNSVLIAVAERTANRLIIDYPTVKYDYFY</sequence>
<accession>A0A8S1CPZ8</accession>
<dbReference type="PROSITE" id="PS51257">
    <property type="entry name" value="PROKAR_LIPOPROTEIN"/>
    <property type="match status" value="1"/>
</dbReference>
<keyword evidence="2" id="KW-0285">Flavoprotein</keyword>
<dbReference type="EMBL" id="CADEPI010000068">
    <property type="protein sequence ID" value="CAB3372029.1"/>
    <property type="molecule type" value="Genomic_DNA"/>
</dbReference>
<reference evidence="5 6" key="1">
    <citation type="submission" date="2020-04" db="EMBL/GenBank/DDBJ databases">
        <authorList>
            <person name="Alioto T."/>
            <person name="Alioto T."/>
            <person name="Gomez Garrido J."/>
        </authorList>
    </citation>
    <scope>NUCLEOTIDE SEQUENCE [LARGE SCALE GENOMIC DNA]</scope>
</reference>
<evidence type="ECO:0000313" key="5">
    <source>
        <dbReference type="EMBL" id="CAB3372029.1"/>
    </source>
</evidence>
<keyword evidence="6" id="KW-1185">Reference proteome</keyword>
<evidence type="ECO:0000256" key="1">
    <source>
        <dbReference type="ARBA" id="ARBA00010790"/>
    </source>
</evidence>
<comment type="caution">
    <text evidence="5">The sequence shown here is derived from an EMBL/GenBank/DDBJ whole genome shotgun (WGS) entry which is preliminary data.</text>
</comment>
<keyword evidence="3" id="KW-1133">Transmembrane helix</keyword>
<dbReference type="OrthoDB" id="269227at2759"/>
<keyword evidence="2" id="KW-0274">FAD</keyword>
<dbReference type="InterPro" id="IPR000172">
    <property type="entry name" value="GMC_OxRdtase_N"/>
</dbReference>
<dbReference type="AlphaFoldDB" id="A0A8S1CPZ8"/>
<feature type="transmembrane region" description="Helical" evidence="3">
    <location>
        <begin position="12"/>
        <end position="33"/>
    </location>
</feature>
<evidence type="ECO:0000256" key="3">
    <source>
        <dbReference type="SAM" id="Phobius"/>
    </source>
</evidence>
<protein>
    <recommendedName>
        <fullName evidence="4">Glucose-methanol-choline oxidoreductase N-terminal domain-containing protein</fullName>
    </recommendedName>
</protein>
<dbReference type="InterPro" id="IPR012132">
    <property type="entry name" value="GMC_OxRdtase"/>
</dbReference>
<evidence type="ECO:0000259" key="4">
    <source>
        <dbReference type="PROSITE" id="PS00624"/>
    </source>
</evidence>
<feature type="binding site" evidence="2">
    <location>
        <begin position="140"/>
        <end position="143"/>
    </location>
    <ligand>
        <name>FAD</name>
        <dbReference type="ChEBI" id="CHEBI:57692"/>
    </ligand>
</feature>
<dbReference type="GO" id="GO:0016614">
    <property type="term" value="F:oxidoreductase activity, acting on CH-OH group of donors"/>
    <property type="evidence" value="ECO:0007669"/>
    <property type="project" value="InterPro"/>
</dbReference>
<dbReference type="PIRSF" id="PIRSF000137">
    <property type="entry name" value="Alcohol_oxidase"/>
    <property type="match status" value="1"/>
</dbReference>
<feature type="domain" description="Glucose-methanol-choline oxidoreductase N-terminal" evidence="4">
    <location>
        <begin position="329"/>
        <end position="343"/>
    </location>
</feature>
<gene>
    <name evidence="5" type="ORF">CLODIP_2_CD06470</name>
</gene>
<feature type="binding site" evidence="2">
    <location>
        <position position="291"/>
    </location>
    <ligand>
        <name>FAD</name>
        <dbReference type="ChEBI" id="CHEBI:57692"/>
    </ligand>
</feature>
<organism evidence="5 6">
    <name type="scientific">Cloeon dipterum</name>
    <dbReference type="NCBI Taxonomy" id="197152"/>
    <lineage>
        <taxon>Eukaryota</taxon>
        <taxon>Metazoa</taxon>
        <taxon>Ecdysozoa</taxon>
        <taxon>Arthropoda</taxon>
        <taxon>Hexapoda</taxon>
        <taxon>Insecta</taxon>
        <taxon>Pterygota</taxon>
        <taxon>Palaeoptera</taxon>
        <taxon>Ephemeroptera</taxon>
        <taxon>Pisciforma</taxon>
        <taxon>Baetidae</taxon>
        <taxon>Cloeon</taxon>
    </lineage>
</organism>
<keyword evidence="3" id="KW-0472">Membrane</keyword>
<dbReference type="Pfam" id="PF00732">
    <property type="entry name" value="GMC_oxred_N"/>
    <property type="match status" value="1"/>
</dbReference>